<dbReference type="AlphaFoldDB" id="A0A6N6N4J0"/>
<reference evidence="2 3" key="1">
    <citation type="journal article" date="2017" name="Int. J. Syst. Evol. Microbiol.">
        <title>Desulfovibrio senegalensis sp. nov., a mesophilic sulfate reducer isolated from marine sediment.</title>
        <authorList>
            <person name="Thioye A."/>
            <person name="Gam Z.B.A."/>
            <person name="Mbengue M."/>
            <person name="Cayol J.L."/>
            <person name="Joseph-Bartoli M."/>
            <person name="Toure-Kane C."/>
            <person name="Labat M."/>
        </authorList>
    </citation>
    <scope>NUCLEOTIDE SEQUENCE [LARGE SCALE GENOMIC DNA]</scope>
    <source>
        <strain evidence="2 3">DSM 101509</strain>
    </source>
</reference>
<gene>
    <name evidence="2" type="ORF">F8A88_01560</name>
</gene>
<dbReference type="InterPro" id="IPR032710">
    <property type="entry name" value="NTF2-like_dom_sf"/>
</dbReference>
<evidence type="ECO:0000313" key="2">
    <source>
        <dbReference type="EMBL" id="KAB1442984.1"/>
    </source>
</evidence>
<dbReference type="RefSeq" id="WP_151149199.1">
    <property type="nucleotide sequence ID" value="NZ_WAIE01000001.1"/>
</dbReference>
<dbReference type="Pfam" id="PF17775">
    <property type="entry name" value="YchJ_M-like"/>
    <property type="match status" value="1"/>
</dbReference>
<feature type="domain" description="YchJ-like middle NTF2-like" evidence="1">
    <location>
        <begin position="28"/>
        <end position="127"/>
    </location>
</feature>
<dbReference type="NCBIfam" id="NF002449">
    <property type="entry name" value="PRK01617.1"/>
    <property type="match status" value="1"/>
</dbReference>
<dbReference type="PANTHER" id="PTHR33747">
    <property type="entry name" value="UPF0225 PROTEIN SCO1677"/>
    <property type="match status" value="1"/>
</dbReference>
<sequence length="161" mass="18163">MSQCPCGSGKALDACCGQYIDGTAPAPTAEALMRSRYTAYALNQIEYLKKTLAPEKLSEHDDEAVRTWAENSEWIALTILETRKGTEKDDEGEVAFAAKFKQKNMVQEHREHSIFRKQDGQWYYVEGFMLPPETVRNEAKVGRNEPCPCGSGKKYKKCCGR</sequence>
<evidence type="ECO:0000259" key="1">
    <source>
        <dbReference type="Pfam" id="PF17775"/>
    </source>
</evidence>
<dbReference type="SUPFAM" id="SSF54427">
    <property type="entry name" value="NTF2-like"/>
    <property type="match status" value="1"/>
</dbReference>
<protein>
    <submittedName>
        <fullName evidence="2">YchJ family protein</fullName>
    </submittedName>
</protein>
<dbReference type="OrthoDB" id="21421at2"/>
<dbReference type="Proteomes" id="UP000438699">
    <property type="component" value="Unassembled WGS sequence"/>
</dbReference>
<dbReference type="Gene3D" id="3.10.450.50">
    <property type="match status" value="1"/>
</dbReference>
<proteinExistence type="predicted"/>
<dbReference type="EMBL" id="WAIE01000001">
    <property type="protein sequence ID" value="KAB1442984.1"/>
    <property type="molecule type" value="Genomic_DNA"/>
</dbReference>
<dbReference type="PANTHER" id="PTHR33747:SF1">
    <property type="entry name" value="ADENYLATE CYCLASE-ASSOCIATED CAP C-TERMINAL DOMAIN-CONTAINING PROTEIN"/>
    <property type="match status" value="1"/>
</dbReference>
<dbReference type="SUPFAM" id="SSF103642">
    <property type="entry name" value="Sec-C motif"/>
    <property type="match status" value="1"/>
</dbReference>
<accession>A0A6N6N4J0</accession>
<organism evidence="2 3">
    <name type="scientific">Pseudodesulfovibrio senegalensis</name>
    <dbReference type="NCBI Taxonomy" id="1721087"/>
    <lineage>
        <taxon>Bacteria</taxon>
        <taxon>Pseudomonadati</taxon>
        <taxon>Thermodesulfobacteriota</taxon>
        <taxon>Desulfovibrionia</taxon>
        <taxon>Desulfovibrionales</taxon>
        <taxon>Desulfovibrionaceae</taxon>
    </lineage>
</organism>
<name>A0A6N6N4J0_9BACT</name>
<evidence type="ECO:0000313" key="3">
    <source>
        <dbReference type="Proteomes" id="UP000438699"/>
    </source>
</evidence>
<comment type="caution">
    <text evidence="2">The sequence shown here is derived from an EMBL/GenBank/DDBJ whole genome shotgun (WGS) entry which is preliminary data.</text>
</comment>
<dbReference type="InterPro" id="IPR004027">
    <property type="entry name" value="SEC_C_motif"/>
</dbReference>
<dbReference type="InterPro" id="IPR048469">
    <property type="entry name" value="YchJ-like_M"/>
</dbReference>
<keyword evidence="3" id="KW-1185">Reference proteome</keyword>
<dbReference type="NCBIfam" id="NF002486">
    <property type="entry name" value="PRK01752.1"/>
    <property type="match status" value="1"/>
</dbReference>
<dbReference type="NCBIfam" id="NF001213">
    <property type="entry name" value="PRK00183.1"/>
    <property type="match status" value="1"/>
</dbReference>
<dbReference type="Pfam" id="PF02810">
    <property type="entry name" value="SEC-C"/>
    <property type="match status" value="1"/>
</dbReference>